<evidence type="ECO:0000259" key="6">
    <source>
        <dbReference type="PROSITE" id="PS51677"/>
    </source>
</evidence>
<dbReference type="PANTHER" id="PTHR34216">
    <property type="match status" value="1"/>
</dbReference>
<name>A0A366EAF4_9HYPH</name>
<evidence type="ECO:0000313" key="7">
    <source>
        <dbReference type="EMBL" id="RBO98444.1"/>
    </source>
</evidence>
<dbReference type="Pfam" id="PF01522">
    <property type="entry name" value="Polysacc_deac_1"/>
    <property type="match status" value="1"/>
</dbReference>
<dbReference type="GO" id="GO:0005975">
    <property type="term" value="P:carbohydrate metabolic process"/>
    <property type="evidence" value="ECO:0007669"/>
    <property type="project" value="InterPro"/>
</dbReference>
<keyword evidence="4" id="KW-0732">Signal</keyword>
<dbReference type="PROSITE" id="PS51677">
    <property type="entry name" value="NODB"/>
    <property type="match status" value="1"/>
</dbReference>
<gene>
    <name evidence="7" type="ORF">DFR47_10139</name>
</gene>
<dbReference type="EMBL" id="QNRH01000001">
    <property type="protein sequence ID" value="RBO98444.1"/>
    <property type="molecule type" value="Genomic_DNA"/>
</dbReference>
<comment type="similarity">
    <text evidence="2">Belongs to the polysaccharide deacetylase family.</text>
</comment>
<protein>
    <recommendedName>
        <fullName evidence="3">Chitooligosaccharide deacetylase</fullName>
    </recommendedName>
    <alternativeName>
        <fullName evidence="5">Nodulation protein B</fullName>
    </alternativeName>
</protein>
<accession>A0A366EAF4</accession>
<evidence type="ECO:0000313" key="8">
    <source>
        <dbReference type="Proteomes" id="UP000252893"/>
    </source>
</evidence>
<dbReference type="Proteomes" id="UP000252893">
    <property type="component" value="Unassembled WGS sequence"/>
</dbReference>
<evidence type="ECO:0000256" key="5">
    <source>
        <dbReference type="ARBA" id="ARBA00032976"/>
    </source>
</evidence>
<dbReference type="PANTHER" id="PTHR34216:SF11">
    <property type="entry name" value="CHITOOLIGOSACCHARIDE DEACETYLASE"/>
    <property type="match status" value="1"/>
</dbReference>
<dbReference type="AlphaFoldDB" id="A0A366EAF4"/>
<dbReference type="InterPro" id="IPR011330">
    <property type="entry name" value="Glyco_hydro/deAcase_b/a-brl"/>
</dbReference>
<dbReference type="InterPro" id="IPR051398">
    <property type="entry name" value="Polysacch_Deacetylase"/>
</dbReference>
<organism evidence="7 8">
    <name type="scientific">Pseudochrobactrum asaccharolyticum</name>
    <dbReference type="NCBI Taxonomy" id="354351"/>
    <lineage>
        <taxon>Bacteria</taxon>
        <taxon>Pseudomonadati</taxon>
        <taxon>Pseudomonadota</taxon>
        <taxon>Alphaproteobacteria</taxon>
        <taxon>Hyphomicrobiales</taxon>
        <taxon>Brucellaceae</taxon>
        <taxon>Pseudochrobactrum</taxon>
    </lineage>
</organism>
<dbReference type="GO" id="GO:0016810">
    <property type="term" value="F:hydrolase activity, acting on carbon-nitrogen (but not peptide) bonds"/>
    <property type="evidence" value="ECO:0007669"/>
    <property type="project" value="InterPro"/>
</dbReference>
<reference evidence="7 8" key="1">
    <citation type="submission" date="2018-06" db="EMBL/GenBank/DDBJ databases">
        <title>Genomic Encyclopedia of Type Strains, Phase IV (KMG-IV): sequencing the most valuable type-strain genomes for metagenomic binning, comparative biology and taxonomic classification.</title>
        <authorList>
            <person name="Goeker M."/>
        </authorList>
    </citation>
    <scope>NUCLEOTIDE SEQUENCE [LARGE SCALE GENOMIC DNA]</scope>
    <source>
        <strain evidence="7 8">DSM 25619</strain>
    </source>
</reference>
<keyword evidence="8" id="KW-1185">Reference proteome</keyword>
<dbReference type="CDD" id="cd10967">
    <property type="entry name" value="CE4_GLA_like_6s"/>
    <property type="match status" value="1"/>
</dbReference>
<evidence type="ECO:0000256" key="1">
    <source>
        <dbReference type="ARBA" id="ARBA00003236"/>
    </source>
</evidence>
<dbReference type="OrthoDB" id="2795102at2"/>
<dbReference type="Gene3D" id="3.20.20.370">
    <property type="entry name" value="Glycoside hydrolase/deacetylase"/>
    <property type="match status" value="1"/>
</dbReference>
<evidence type="ECO:0000256" key="4">
    <source>
        <dbReference type="ARBA" id="ARBA00022729"/>
    </source>
</evidence>
<comment type="caution">
    <text evidence="7">The sequence shown here is derived from an EMBL/GenBank/DDBJ whole genome shotgun (WGS) entry which is preliminary data.</text>
</comment>
<dbReference type="SUPFAM" id="SSF88713">
    <property type="entry name" value="Glycoside hydrolase/deacetylase"/>
    <property type="match status" value="1"/>
</dbReference>
<proteinExistence type="inferred from homology"/>
<evidence type="ECO:0000256" key="3">
    <source>
        <dbReference type="ARBA" id="ARBA00020071"/>
    </source>
</evidence>
<comment type="function">
    <text evidence="1">Is involved in generating a small heat-stable compound (Nod), an acylated oligomer of N-acetylglucosamine, that stimulates mitosis in various plant protoplasts.</text>
</comment>
<sequence length="259" mass="29282">MKHKIQYWIGRIQAHLMRRFAPKTLHVTTTRPVISFTFDDVPDSTLFYGATILEKYGLRGTFYIAGRLAGTLETTRQLINENGIAELAERGHEIGCHTYSHPNIARLNGTQLQSEIDQNRSFLSRILGKRWSATGSQLNFAYPYNAVSYFAYRRMAKNYRSCRAGENRINRGATCLQMLFGMEIGRPDEDVVQLKAEIDAVKAQPGWLIFFTHDISETPTPYGCTPAAFEKLVQYAVQSGCDLLTVNEALDHYMLAEAA</sequence>
<feature type="domain" description="NodB homology" evidence="6">
    <location>
        <begin position="32"/>
        <end position="244"/>
    </location>
</feature>
<dbReference type="RefSeq" id="WP_147245464.1">
    <property type="nucleotide sequence ID" value="NZ_JBHEEG010000003.1"/>
</dbReference>
<evidence type="ECO:0000256" key="2">
    <source>
        <dbReference type="ARBA" id="ARBA00010973"/>
    </source>
</evidence>
<dbReference type="InterPro" id="IPR002509">
    <property type="entry name" value="NODB_dom"/>
</dbReference>